<gene>
    <name evidence="1" type="ORF">LX83_001771</name>
</gene>
<protein>
    <submittedName>
        <fullName evidence="1">Uncharacterized protein</fullName>
    </submittedName>
</protein>
<dbReference type="Proteomes" id="UP001206128">
    <property type="component" value="Unassembled WGS sequence"/>
</dbReference>
<dbReference type="AlphaFoldDB" id="A0AAE3GCW0"/>
<dbReference type="EMBL" id="JAMTCK010000004">
    <property type="protein sequence ID" value="MCP2164922.1"/>
    <property type="molecule type" value="Genomic_DNA"/>
</dbReference>
<reference evidence="1" key="1">
    <citation type="submission" date="2022-06" db="EMBL/GenBank/DDBJ databases">
        <title>Genomic Encyclopedia of Archaeal and Bacterial Type Strains, Phase II (KMG-II): from individual species to whole genera.</title>
        <authorList>
            <person name="Goeker M."/>
        </authorList>
    </citation>
    <scope>NUCLEOTIDE SEQUENCE</scope>
    <source>
        <strain evidence="1">DSM 43935</strain>
    </source>
</reference>
<comment type="caution">
    <text evidence="1">The sequence shown here is derived from an EMBL/GenBank/DDBJ whole genome shotgun (WGS) entry which is preliminary data.</text>
</comment>
<keyword evidence="2" id="KW-1185">Reference proteome</keyword>
<accession>A0AAE3GCW0</accession>
<organism evidence="1 2">
    <name type="scientific">Goodfellowiella coeruleoviolacea</name>
    <dbReference type="NCBI Taxonomy" id="334858"/>
    <lineage>
        <taxon>Bacteria</taxon>
        <taxon>Bacillati</taxon>
        <taxon>Actinomycetota</taxon>
        <taxon>Actinomycetes</taxon>
        <taxon>Pseudonocardiales</taxon>
        <taxon>Pseudonocardiaceae</taxon>
        <taxon>Goodfellowiella</taxon>
    </lineage>
</organism>
<sequence length="70" mass="7628">MTVRTRLLVLLPLGAFTLGLSLGRTDPADATIRSGLVVLGDPVGRGRLRAGAQQLVRAKWHLRVPVNWPF</sequence>
<proteinExistence type="predicted"/>
<evidence type="ECO:0000313" key="1">
    <source>
        <dbReference type="EMBL" id="MCP2164922.1"/>
    </source>
</evidence>
<name>A0AAE3GCW0_9PSEU</name>
<evidence type="ECO:0000313" key="2">
    <source>
        <dbReference type="Proteomes" id="UP001206128"/>
    </source>
</evidence>